<reference evidence="3" key="1">
    <citation type="submission" date="2021-02" db="EMBL/GenBank/DDBJ databases">
        <authorList>
            <person name="Dougan E. K."/>
            <person name="Rhodes N."/>
            <person name="Thang M."/>
            <person name="Chan C."/>
        </authorList>
    </citation>
    <scope>NUCLEOTIDE SEQUENCE</scope>
</reference>
<feature type="compositionally biased region" description="Basic and acidic residues" evidence="1">
    <location>
        <begin position="50"/>
        <end position="59"/>
    </location>
</feature>
<evidence type="ECO:0000259" key="2">
    <source>
        <dbReference type="PROSITE" id="PS51746"/>
    </source>
</evidence>
<dbReference type="InterPro" id="IPR001932">
    <property type="entry name" value="PPM-type_phosphatase-like_dom"/>
</dbReference>
<evidence type="ECO:0000313" key="3">
    <source>
        <dbReference type="EMBL" id="CAE8699758.1"/>
    </source>
</evidence>
<dbReference type="EMBL" id="CAJNNW010029298">
    <property type="protein sequence ID" value="CAE8699758.1"/>
    <property type="molecule type" value="Genomic_DNA"/>
</dbReference>
<feature type="domain" description="PPM-type phosphatase" evidence="2">
    <location>
        <begin position="1"/>
        <end position="181"/>
    </location>
</feature>
<dbReference type="PANTHER" id="PTHR13832:SF827">
    <property type="entry name" value="PROTEIN PHOSPHATASE 1L"/>
    <property type="match status" value="1"/>
</dbReference>
<organism evidence="3 4">
    <name type="scientific">Polarella glacialis</name>
    <name type="common">Dinoflagellate</name>
    <dbReference type="NCBI Taxonomy" id="89957"/>
    <lineage>
        <taxon>Eukaryota</taxon>
        <taxon>Sar</taxon>
        <taxon>Alveolata</taxon>
        <taxon>Dinophyceae</taxon>
        <taxon>Suessiales</taxon>
        <taxon>Suessiaceae</taxon>
        <taxon>Polarella</taxon>
    </lineage>
</organism>
<comment type="caution">
    <text evidence="3">The sequence shown here is derived from an EMBL/GenBank/DDBJ whole genome shotgun (WGS) entry which is preliminary data.</text>
</comment>
<feature type="non-terminal residue" evidence="3">
    <location>
        <position position="181"/>
    </location>
</feature>
<dbReference type="AlphaFoldDB" id="A0A813KG50"/>
<dbReference type="InterPro" id="IPR015655">
    <property type="entry name" value="PP2C"/>
</dbReference>
<protein>
    <recommendedName>
        <fullName evidence="2">PPM-type phosphatase domain-containing protein</fullName>
    </recommendedName>
</protein>
<dbReference type="CDD" id="cd00143">
    <property type="entry name" value="PP2Cc"/>
    <property type="match status" value="1"/>
</dbReference>
<accession>A0A813KG50</accession>
<evidence type="ECO:0000256" key="1">
    <source>
        <dbReference type="SAM" id="MobiDB-lite"/>
    </source>
</evidence>
<dbReference type="InterPro" id="IPR036457">
    <property type="entry name" value="PPM-type-like_dom_sf"/>
</dbReference>
<dbReference type="Gene3D" id="3.60.40.10">
    <property type="entry name" value="PPM-type phosphatase domain"/>
    <property type="match status" value="1"/>
</dbReference>
<dbReference type="GO" id="GO:0004722">
    <property type="term" value="F:protein serine/threonine phosphatase activity"/>
    <property type="evidence" value="ECO:0007669"/>
    <property type="project" value="InterPro"/>
</dbReference>
<sequence>LAWPEEGKGPGMIRLLLANLGDSRGLLLRPSSETSGDSSAKLSLEVVGETSDHSPDAPEEKRRILEAGGTVEKYPGSRCSVLRIDGSLGCSRALGDFRFKEDAALLPHRQKVSTVPDVYEFGCERGDVVVLGCDGVFDVLTSIQVAAIVSQVLETSPRNPGAAASAVVEAALHDPRQQDNV</sequence>
<dbReference type="PANTHER" id="PTHR13832">
    <property type="entry name" value="PROTEIN PHOSPHATASE 2C"/>
    <property type="match status" value="1"/>
</dbReference>
<evidence type="ECO:0000313" key="4">
    <source>
        <dbReference type="Proteomes" id="UP000626109"/>
    </source>
</evidence>
<dbReference type="SUPFAM" id="SSF81606">
    <property type="entry name" value="PP2C-like"/>
    <property type="match status" value="1"/>
</dbReference>
<proteinExistence type="predicted"/>
<feature type="region of interest" description="Disordered" evidence="1">
    <location>
        <begin position="28"/>
        <end position="59"/>
    </location>
</feature>
<dbReference type="PROSITE" id="PS51746">
    <property type="entry name" value="PPM_2"/>
    <property type="match status" value="1"/>
</dbReference>
<dbReference type="Proteomes" id="UP000626109">
    <property type="component" value="Unassembled WGS sequence"/>
</dbReference>
<gene>
    <name evidence="3" type="ORF">PGLA2088_LOCUS31295</name>
</gene>
<feature type="compositionally biased region" description="Polar residues" evidence="1">
    <location>
        <begin position="31"/>
        <end position="41"/>
    </location>
</feature>
<name>A0A813KG50_POLGL</name>
<feature type="non-terminal residue" evidence="3">
    <location>
        <position position="1"/>
    </location>
</feature>
<dbReference type="Pfam" id="PF00481">
    <property type="entry name" value="PP2C"/>
    <property type="match status" value="1"/>
</dbReference>